<comment type="caution">
    <text evidence="9">The sequence shown here is derived from an EMBL/GenBank/DDBJ whole genome shotgun (WGS) entry which is preliminary data.</text>
</comment>
<evidence type="ECO:0000256" key="6">
    <source>
        <dbReference type="ARBA" id="ARBA00023136"/>
    </source>
</evidence>
<feature type="transmembrane region" description="Helical" evidence="7">
    <location>
        <begin position="700"/>
        <end position="720"/>
    </location>
</feature>
<evidence type="ECO:0000256" key="4">
    <source>
        <dbReference type="ARBA" id="ARBA00022692"/>
    </source>
</evidence>
<dbReference type="SUPFAM" id="SSF82866">
    <property type="entry name" value="Multidrug efflux transporter AcrB transmembrane domain"/>
    <property type="match status" value="2"/>
</dbReference>
<feature type="transmembrane region" description="Helical" evidence="7">
    <location>
        <begin position="726"/>
        <end position="752"/>
    </location>
</feature>
<evidence type="ECO:0000313" key="9">
    <source>
        <dbReference type="EMBL" id="KFE64021.1"/>
    </source>
</evidence>
<keyword evidence="10" id="KW-1185">Reference proteome</keyword>
<feature type="transmembrane region" description="Helical" evidence="7">
    <location>
        <begin position="401"/>
        <end position="419"/>
    </location>
</feature>
<accession>A0A085W8K8</accession>
<dbReference type="EMBL" id="JMCB01000015">
    <property type="protein sequence ID" value="KFE64021.1"/>
    <property type="molecule type" value="Genomic_DNA"/>
</dbReference>
<feature type="domain" description="SSD" evidence="8">
    <location>
        <begin position="237"/>
        <end position="362"/>
    </location>
</feature>
<protein>
    <recommendedName>
        <fullName evidence="8">SSD domain-containing protein</fullName>
    </recommendedName>
</protein>
<keyword evidence="4 7" id="KW-0812">Transmembrane</keyword>
<dbReference type="GO" id="GO:0005886">
    <property type="term" value="C:plasma membrane"/>
    <property type="evidence" value="ECO:0007669"/>
    <property type="project" value="UniProtKB-SubCell"/>
</dbReference>
<evidence type="ECO:0000256" key="5">
    <source>
        <dbReference type="ARBA" id="ARBA00022989"/>
    </source>
</evidence>
<feature type="transmembrane region" description="Helical" evidence="7">
    <location>
        <begin position="337"/>
        <end position="362"/>
    </location>
</feature>
<feature type="transmembrane region" description="Helical" evidence="7">
    <location>
        <begin position="263"/>
        <end position="284"/>
    </location>
</feature>
<feature type="transmembrane region" description="Helical" evidence="7">
    <location>
        <begin position="597"/>
        <end position="616"/>
    </location>
</feature>
<evidence type="ECO:0000313" key="10">
    <source>
        <dbReference type="Proteomes" id="UP000028725"/>
    </source>
</evidence>
<evidence type="ECO:0000256" key="7">
    <source>
        <dbReference type="SAM" id="Phobius"/>
    </source>
</evidence>
<reference evidence="9 10" key="1">
    <citation type="submission" date="2014-04" db="EMBL/GenBank/DDBJ databases">
        <title>Genome assembly of Hyalangium minutum DSM 14724.</title>
        <authorList>
            <person name="Sharma G."/>
            <person name="Subramanian S."/>
        </authorList>
    </citation>
    <scope>NUCLEOTIDE SEQUENCE [LARGE SCALE GENOMIC DNA]</scope>
    <source>
        <strain evidence="9 10">DSM 14724</strain>
    </source>
</reference>
<dbReference type="Gene3D" id="1.20.1640.10">
    <property type="entry name" value="Multidrug efflux transporter AcrB transmembrane domain"/>
    <property type="match status" value="2"/>
</dbReference>
<dbReference type="RefSeq" id="WP_044195243.1">
    <property type="nucleotide sequence ID" value="NZ_JMCB01000015.1"/>
</dbReference>
<sequence length="769" mass="82627">MSWRAVFERLLTRRWPLVLGLMGLWALALVGGARVPMDPSIERMHPFGDAAKADFDRYRSTFPGEDTQAFVIAEGPRVFTPEGLSTLAQLEDALRALPRVRHVVGPASVRKTDDLLFPVESRASPDLLKKALEEARQDPLMRMLVHPTRELAVVQVALVPGSGAERLISERDFTSAAQAVLERHASPELHLTLTGAPAVRATLARMIEEDMGRLLPLALLVILGLVAFAYRDAWAVVASAGTLVASWVWMVGAMGWLQVPLGILTSFSPIVVLVVSLTDTVHVLSDLEERRRSGTEYRQALIETMASAAGPCLATELVIAAGFVSMGLIGLTAVYEFGLATALGVVLAWVANMLMLPWMLLLRPNKATVSARPQSSEARTRPLDAMLRWVERQTVTHPRRVLAVAGAVALLSVLSLTRLQREFRVFDDLRADSPLAAELTYAQEALGGLVPLAIFLEPEGSASHSVLEPEAMAFQSKVDAFLAAIPEHPPVVSLPRMLAPVNAALWGDGLLVETEEANATAVGKLARYQPLDTVLAENRRAAGVVALLPNLGAARMQEVVESAQAFVTKEVPPGYRASVTGNVAMTAHVTGMLTRGLLQSFAAALGVSFLAFFLVLRSAKLALIGLVPNVLPVGVLFGAMAVLGIHLKPSTVLIASMALVIADDDTLQYLVRYKRRFLALRAEGASEPHRKAALETLHECGRAMIVTSAAVAGGFLLLQFSRFEGLANLGLLTGLTLWAAGLADAFLSPVLLMTFKPRLGPAPQDVSGE</sequence>
<keyword evidence="6 7" id="KW-0472">Membrane</keyword>
<dbReference type="InterPro" id="IPR000731">
    <property type="entry name" value="SSD"/>
</dbReference>
<dbReference type="PANTHER" id="PTHR33406:SF6">
    <property type="entry name" value="MEMBRANE PROTEIN YDGH-RELATED"/>
    <property type="match status" value="1"/>
</dbReference>
<feature type="transmembrane region" description="Helical" evidence="7">
    <location>
        <begin position="623"/>
        <end position="645"/>
    </location>
</feature>
<name>A0A085W8K8_9BACT</name>
<dbReference type="InterPro" id="IPR050545">
    <property type="entry name" value="Mycobact_MmpL"/>
</dbReference>
<dbReference type="PANTHER" id="PTHR33406">
    <property type="entry name" value="MEMBRANE PROTEIN MJ1562-RELATED"/>
    <property type="match status" value="1"/>
</dbReference>
<evidence type="ECO:0000256" key="2">
    <source>
        <dbReference type="ARBA" id="ARBA00010157"/>
    </source>
</evidence>
<comment type="subcellular location">
    <subcellularLocation>
        <location evidence="1">Cell membrane</location>
        <topology evidence="1">Multi-pass membrane protein</topology>
    </subcellularLocation>
</comment>
<feature type="transmembrane region" description="Helical" evidence="7">
    <location>
        <begin position="211"/>
        <end position="230"/>
    </location>
</feature>
<feature type="transmembrane region" description="Helical" evidence="7">
    <location>
        <begin position="305"/>
        <end position="331"/>
    </location>
</feature>
<organism evidence="9 10">
    <name type="scientific">Hyalangium minutum</name>
    <dbReference type="NCBI Taxonomy" id="394096"/>
    <lineage>
        <taxon>Bacteria</taxon>
        <taxon>Pseudomonadati</taxon>
        <taxon>Myxococcota</taxon>
        <taxon>Myxococcia</taxon>
        <taxon>Myxococcales</taxon>
        <taxon>Cystobacterineae</taxon>
        <taxon>Archangiaceae</taxon>
        <taxon>Hyalangium</taxon>
    </lineage>
</organism>
<keyword evidence="3" id="KW-1003">Cell membrane</keyword>
<keyword evidence="5 7" id="KW-1133">Transmembrane helix</keyword>
<dbReference type="OrthoDB" id="5505487at2"/>
<gene>
    <name evidence="9" type="ORF">DB31_2434</name>
</gene>
<dbReference type="InterPro" id="IPR004869">
    <property type="entry name" value="MMPL_dom"/>
</dbReference>
<evidence type="ECO:0000259" key="8">
    <source>
        <dbReference type="PROSITE" id="PS50156"/>
    </source>
</evidence>
<proteinExistence type="inferred from homology"/>
<dbReference type="Proteomes" id="UP000028725">
    <property type="component" value="Unassembled WGS sequence"/>
</dbReference>
<dbReference type="Pfam" id="PF03176">
    <property type="entry name" value="MMPL"/>
    <property type="match status" value="2"/>
</dbReference>
<dbReference type="AlphaFoldDB" id="A0A085W8K8"/>
<evidence type="ECO:0000256" key="1">
    <source>
        <dbReference type="ARBA" id="ARBA00004651"/>
    </source>
</evidence>
<comment type="similarity">
    <text evidence="2">Belongs to the resistance-nodulation-cell division (RND) (TC 2.A.6) family. MmpL subfamily.</text>
</comment>
<dbReference type="STRING" id="394096.DB31_2434"/>
<dbReference type="PROSITE" id="PS50156">
    <property type="entry name" value="SSD"/>
    <property type="match status" value="1"/>
</dbReference>
<evidence type="ECO:0000256" key="3">
    <source>
        <dbReference type="ARBA" id="ARBA00022475"/>
    </source>
</evidence>